<keyword evidence="2 10" id="KW-0645">Protease</keyword>
<keyword evidence="14" id="KW-1185">Reference proteome</keyword>
<feature type="transmembrane region" description="Helical" evidence="11">
    <location>
        <begin position="125"/>
        <end position="144"/>
    </location>
</feature>
<evidence type="ECO:0000256" key="2">
    <source>
        <dbReference type="ARBA" id="ARBA00022670"/>
    </source>
</evidence>
<organism evidence="13 14">
    <name type="scientific">Candidatus Aramenus sulfurataquae</name>
    <dbReference type="NCBI Taxonomy" id="1326980"/>
    <lineage>
        <taxon>Archaea</taxon>
        <taxon>Thermoproteota</taxon>
        <taxon>Thermoprotei</taxon>
        <taxon>Sulfolobales</taxon>
        <taxon>Sulfolobaceae</taxon>
        <taxon>Candidatus Aramenus</taxon>
    </lineage>
</organism>
<accession>W7L525</accession>
<evidence type="ECO:0000256" key="3">
    <source>
        <dbReference type="ARBA" id="ARBA00022692"/>
    </source>
</evidence>
<dbReference type="Pfam" id="PF01435">
    <property type="entry name" value="Peptidase_M48"/>
    <property type="match status" value="1"/>
</dbReference>
<evidence type="ECO:0000256" key="6">
    <source>
        <dbReference type="ARBA" id="ARBA00022833"/>
    </source>
</evidence>
<dbReference type="EMBL" id="ASRH01000010">
    <property type="protein sequence ID" value="EWG06679.1"/>
    <property type="molecule type" value="Genomic_DNA"/>
</dbReference>
<reference evidence="13 14" key="1">
    <citation type="journal article" date="2014" name="Genome Announc.">
        <title>Draft Genome Sequence of the Sulfolobales Archaeon AZ1, Obtained through Metagenomic Analysis of a Mexican Hot Spring.</title>
        <authorList>
            <person name="Servin-Garciduenas L.E."/>
            <person name="Martinez-Romero E."/>
        </authorList>
    </citation>
    <scope>NUCLEOTIDE SEQUENCE [LARGE SCALE GENOMIC DNA]</scope>
    <source>
        <strain evidence="13">AZ1-illumnia</strain>
    </source>
</reference>
<dbReference type="InterPro" id="IPR001915">
    <property type="entry name" value="Peptidase_M48"/>
</dbReference>
<evidence type="ECO:0000256" key="7">
    <source>
        <dbReference type="ARBA" id="ARBA00022989"/>
    </source>
</evidence>
<feature type="domain" description="Peptidase M48" evidence="12">
    <location>
        <begin position="53"/>
        <end position="244"/>
    </location>
</feature>
<gene>
    <name evidence="13" type="ORF">ASUL_08434</name>
</gene>
<keyword evidence="4" id="KW-0479">Metal-binding</keyword>
<dbReference type="PATRIC" id="fig|1326980.6.peg.1680"/>
<evidence type="ECO:0000256" key="4">
    <source>
        <dbReference type="ARBA" id="ARBA00022723"/>
    </source>
</evidence>
<evidence type="ECO:0000313" key="13">
    <source>
        <dbReference type="EMBL" id="EWG06679.1"/>
    </source>
</evidence>
<evidence type="ECO:0000256" key="11">
    <source>
        <dbReference type="SAM" id="Phobius"/>
    </source>
</evidence>
<dbReference type="Gene3D" id="3.30.2010.10">
    <property type="entry name" value="Metalloproteases ('zincins'), catalytic domain"/>
    <property type="match status" value="1"/>
</dbReference>
<keyword evidence="8 10" id="KW-0482">Metalloprotease</keyword>
<dbReference type="PANTHER" id="PTHR43221:SF2">
    <property type="entry name" value="PROTEASE HTPX HOMOLOG"/>
    <property type="match status" value="1"/>
</dbReference>
<dbReference type="InterPro" id="IPR050083">
    <property type="entry name" value="HtpX_protease"/>
</dbReference>
<keyword evidence="1" id="KW-1003">Cell membrane</keyword>
<keyword evidence="3 11" id="KW-0812">Transmembrane</keyword>
<evidence type="ECO:0000256" key="9">
    <source>
        <dbReference type="ARBA" id="ARBA00023136"/>
    </source>
</evidence>
<evidence type="ECO:0000256" key="8">
    <source>
        <dbReference type="ARBA" id="ARBA00023049"/>
    </source>
</evidence>
<evidence type="ECO:0000313" key="14">
    <source>
        <dbReference type="Proteomes" id="UP000054284"/>
    </source>
</evidence>
<feature type="transmembrane region" description="Helical" evidence="11">
    <location>
        <begin position="150"/>
        <end position="170"/>
    </location>
</feature>
<protein>
    <submittedName>
        <fullName evidence="13">Peptidase M48 Ste24p</fullName>
    </submittedName>
</protein>
<name>W7L525_9CREN</name>
<evidence type="ECO:0000256" key="10">
    <source>
        <dbReference type="RuleBase" id="RU003983"/>
    </source>
</evidence>
<keyword evidence="6 10" id="KW-0862">Zinc</keyword>
<keyword evidence="9 11" id="KW-0472">Membrane</keyword>
<dbReference type="Proteomes" id="UP000054284">
    <property type="component" value="Unassembled WGS sequence"/>
</dbReference>
<dbReference type="GO" id="GO:0004222">
    <property type="term" value="F:metalloendopeptidase activity"/>
    <property type="evidence" value="ECO:0007669"/>
    <property type="project" value="InterPro"/>
</dbReference>
<proteinExistence type="inferred from homology"/>
<dbReference type="GO" id="GO:0006508">
    <property type="term" value="P:proteolysis"/>
    <property type="evidence" value="ECO:0007669"/>
    <property type="project" value="UniProtKB-KW"/>
</dbReference>
<dbReference type="CDD" id="cd07329">
    <property type="entry name" value="M56_like"/>
    <property type="match status" value="1"/>
</dbReference>
<keyword evidence="7 11" id="KW-1133">Transmembrane helix</keyword>
<comment type="cofactor">
    <cofactor evidence="10">
        <name>Zn(2+)</name>
        <dbReference type="ChEBI" id="CHEBI:29105"/>
    </cofactor>
    <text evidence="10">Binds 1 zinc ion per subunit.</text>
</comment>
<sequence length="253" mass="28730">MTIAIIDVFVSLIPVNFPFFPIFQVFAIFAVWYLVSPLVMRLTFKMAPSDAGVEGLVSSVAKLFSLKTPKVLIANVDFPNAFAFGNVLWRGMAITRPIFDVLNRSELEAVVAHELSHLKNRDPEILLLTLIAVNSVYVLLVTYFPGLYGLAFALYFFVLFPLFFYVHRVLEKRADLTAVRTSPYFAVPLESSLIKIAVLRGRNLKELSPLQALSMKASIDQGNYFSLFRTHPSLAERLNYLSKYEVYNWTIPY</sequence>
<feature type="transmembrane region" description="Helical" evidence="11">
    <location>
        <begin position="17"/>
        <end position="35"/>
    </location>
</feature>
<evidence type="ECO:0000256" key="5">
    <source>
        <dbReference type="ARBA" id="ARBA00022801"/>
    </source>
</evidence>
<dbReference type="AlphaFoldDB" id="W7L525"/>
<dbReference type="GO" id="GO:0046872">
    <property type="term" value="F:metal ion binding"/>
    <property type="evidence" value="ECO:0007669"/>
    <property type="project" value="UniProtKB-KW"/>
</dbReference>
<comment type="similarity">
    <text evidence="10">Belongs to the peptidase M48 family.</text>
</comment>
<keyword evidence="5 10" id="KW-0378">Hydrolase</keyword>
<evidence type="ECO:0000259" key="12">
    <source>
        <dbReference type="Pfam" id="PF01435"/>
    </source>
</evidence>
<comment type="caution">
    <text evidence="13">The sequence shown here is derived from an EMBL/GenBank/DDBJ whole genome shotgun (WGS) entry which is preliminary data.</text>
</comment>
<evidence type="ECO:0000256" key="1">
    <source>
        <dbReference type="ARBA" id="ARBA00022475"/>
    </source>
</evidence>
<dbReference type="PANTHER" id="PTHR43221">
    <property type="entry name" value="PROTEASE HTPX"/>
    <property type="match status" value="1"/>
</dbReference>